<evidence type="ECO:0000256" key="6">
    <source>
        <dbReference type="ARBA" id="ARBA00022449"/>
    </source>
</evidence>
<feature type="transmembrane region" description="Helical" evidence="13">
    <location>
        <begin position="356"/>
        <end position="374"/>
    </location>
</feature>
<dbReference type="GO" id="GO:0015297">
    <property type="term" value="F:antiporter activity"/>
    <property type="evidence" value="ECO:0007669"/>
    <property type="project" value="UniProtKB-KW"/>
</dbReference>
<evidence type="ECO:0000256" key="2">
    <source>
        <dbReference type="ARBA" id="ARBA00004651"/>
    </source>
</evidence>
<accession>A0A4U8Q8K6</accession>
<keyword evidence="10" id="KW-0406">Ion transport</keyword>
<feature type="transmembrane region" description="Helical" evidence="13">
    <location>
        <begin position="320"/>
        <end position="344"/>
    </location>
</feature>
<dbReference type="PANTHER" id="PTHR43298">
    <property type="entry name" value="MULTIDRUG RESISTANCE PROTEIN NORM-RELATED"/>
    <property type="match status" value="1"/>
</dbReference>
<dbReference type="GO" id="GO:0006811">
    <property type="term" value="P:monoatomic ion transport"/>
    <property type="evidence" value="ECO:0007669"/>
    <property type="project" value="UniProtKB-KW"/>
</dbReference>
<dbReference type="NCBIfam" id="TIGR00797">
    <property type="entry name" value="matE"/>
    <property type="match status" value="1"/>
</dbReference>
<evidence type="ECO:0000256" key="3">
    <source>
        <dbReference type="ARBA" id="ARBA00010199"/>
    </source>
</evidence>
<comment type="function">
    <text evidence="1">Multidrug efflux pump.</text>
</comment>
<dbReference type="Proteomes" id="UP000306509">
    <property type="component" value="Unassembled WGS sequence"/>
</dbReference>
<dbReference type="InterPro" id="IPR050222">
    <property type="entry name" value="MATE_MdtK"/>
</dbReference>
<keyword evidence="11 13" id="KW-0472">Membrane</keyword>
<keyword evidence="8 13" id="KW-0812">Transmembrane</keyword>
<evidence type="ECO:0000256" key="12">
    <source>
        <dbReference type="ARBA" id="ARBA00031636"/>
    </source>
</evidence>
<dbReference type="PANTHER" id="PTHR43298:SF2">
    <property type="entry name" value="FMN_FAD EXPORTER YEEO-RELATED"/>
    <property type="match status" value="1"/>
</dbReference>
<dbReference type="STRING" id="180332.GCA_000797495_03450"/>
<dbReference type="RefSeq" id="WP_044288872.1">
    <property type="nucleotide sequence ID" value="NZ_CAUSDN010000013.1"/>
</dbReference>
<dbReference type="AlphaFoldDB" id="A0A4U8Q8K6"/>
<evidence type="ECO:0000256" key="9">
    <source>
        <dbReference type="ARBA" id="ARBA00022989"/>
    </source>
</evidence>
<name>A0A4U8Q8K6_9FIRM</name>
<keyword evidence="9 13" id="KW-1133">Transmembrane helix</keyword>
<keyword evidence="15" id="KW-1185">Reference proteome</keyword>
<reference evidence="14 15" key="1">
    <citation type="journal article" date="2019" name="Anaerobe">
        <title>Detection of Robinsoniella peoriensis in multiple bone samples of a trauma patient.</title>
        <authorList>
            <person name="Schrottner P."/>
            <person name="Hartwich K."/>
            <person name="Bunk B."/>
            <person name="Schober I."/>
            <person name="Helbig S."/>
            <person name="Rudolph W.W."/>
            <person name="Gunzer F."/>
        </authorList>
    </citation>
    <scope>NUCLEOTIDE SEQUENCE [LARGE SCALE GENOMIC DNA]</scope>
    <source>
        <strain evidence="14 15">DSM 106044</strain>
    </source>
</reference>
<comment type="caution">
    <text evidence="14">The sequence shown here is derived from an EMBL/GenBank/DDBJ whole genome shotgun (WGS) entry which is preliminary data.</text>
</comment>
<feature type="transmembrane region" description="Helical" evidence="13">
    <location>
        <begin position="20"/>
        <end position="42"/>
    </location>
</feature>
<evidence type="ECO:0000256" key="5">
    <source>
        <dbReference type="ARBA" id="ARBA00022448"/>
    </source>
</evidence>
<evidence type="ECO:0000256" key="11">
    <source>
        <dbReference type="ARBA" id="ARBA00023136"/>
    </source>
</evidence>
<keyword evidence="7" id="KW-1003">Cell membrane</keyword>
<dbReference type="EMBL" id="QGQD01000104">
    <property type="protein sequence ID" value="TLC98105.1"/>
    <property type="molecule type" value="Genomic_DNA"/>
</dbReference>
<dbReference type="InterPro" id="IPR048279">
    <property type="entry name" value="MdtK-like"/>
</dbReference>
<gene>
    <name evidence="14" type="ORF">DSM106044_05011</name>
</gene>
<feature type="transmembrane region" description="Helical" evidence="13">
    <location>
        <begin position="54"/>
        <end position="73"/>
    </location>
</feature>
<evidence type="ECO:0000256" key="13">
    <source>
        <dbReference type="SAM" id="Phobius"/>
    </source>
</evidence>
<evidence type="ECO:0000256" key="10">
    <source>
        <dbReference type="ARBA" id="ARBA00023065"/>
    </source>
</evidence>
<evidence type="ECO:0000313" key="14">
    <source>
        <dbReference type="EMBL" id="TLC98105.1"/>
    </source>
</evidence>
<evidence type="ECO:0000313" key="15">
    <source>
        <dbReference type="Proteomes" id="UP000306509"/>
    </source>
</evidence>
<feature type="transmembrane region" description="Helical" evidence="13">
    <location>
        <begin position="131"/>
        <end position="151"/>
    </location>
</feature>
<sequence>MGNKKEIFSNRQLKALIIPLILEQILGVTVGMADTVMVSGVGEAAVSGVSLVDSINILLINIFVCLSTGGAVVAAHRLGEKNTQRACKTADQLLLAITGMASLIMVISLIGNRFILASIFGNVEKAVMENAVVYFYLTALSFPFLGIYSASTALLRSMGNSKIAMYTSILMNIMNVTGNAILIFVFHMGVFGVAFSTLLSRAAGAVIMLVILHDQKKDIHYERHFRLGFQPGIIKDILRIGVPTGLDNCIFQIGKILVQSLIAGFGTAAIAANAIVGVVAGCAVIPASAVGTALITVVGQSVGAGAYDESRRYTVKLIKYAYLFMALLNIGIILMAGPIVGIYHVSSEASVMAKQIVIFHSVCAALLWPMAFSLPNVLRASFDAPYTMVVSIGSMWIFRVGFSYLLGLHFEMGLLGVWAAMAIDWLFRSICFVYRVRTGKYLKNVK</sequence>
<feature type="transmembrane region" description="Helical" evidence="13">
    <location>
        <begin position="386"/>
        <end position="406"/>
    </location>
</feature>
<evidence type="ECO:0000256" key="4">
    <source>
        <dbReference type="ARBA" id="ARBA00020268"/>
    </source>
</evidence>
<evidence type="ECO:0000256" key="7">
    <source>
        <dbReference type="ARBA" id="ARBA00022475"/>
    </source>
</evidence>
<comment type="subcellular location">
    <subcellularLocation>
        <location evidence="2">Cell membrane</location>
        <topology evidence="2">Multi-pass membrane protein</topology>
    </subcellularLocation>
</comment>
<keyword evidence="5" id="KW-0813">Transport</keyword>
<dbReference type="GO" id="GO:0042910">
    <property type="term" value="F:xenobiotic transmembrane transporter activity"/>
    <property type="evidence" value="ECO:0007669"/>
    <property type="project" value="InterPro"/>
</dbReference>
<feature type="transmembrane region" description="Helical" evidence="13">
    <location>
        <begin position="191"/>
        <end position="212"/>
    </location>
</feature>
<feature type="transmembrane region" description="Helical" evidence="13">
    <location>
        <begin position="163"/>
        <end position="185"/>
    </location>
</feature>
<dbReference type="PIRSF" id="PIRSF006603">
    <property type="entry name" value="DinF"/>
    <property type="match status" value="1"/>
</dbReference>
<keyword evidence="6" id="KW-0050">Antiport</keyword>
<comment type="similarity">
    <text evidence="3">Belongs to the multi antimicrobial extrusion (MATE) (TC 2.A.66.1) family.</text>
</comment>
<dbReference type="Pfam" id="PF01554">
    <property type="entry name" value="MatE"/>
    <property type="match status" value="2"/>
</dbReference>
<evidence type="ECO:0000256" key="1">
    <source>
        <dbReference type="ARBA" id="ARBA00003408"/>
    </source>
</evidence>
<dbReference type="InterPro" id="IPR002528">
    <property type="entry name" value="MATE_fam"/>
</dbReference>
<protein>
    <recommendedName>
        <fullName evidence="4">Probable multidrug resistance protein NorM</fullName>
    </recommendedName>
    <alternativeName>
        <fullName evidence="12">Multidrug-efflux transporter</fullName>
    </alternativeName>
</protein>
<proteinExistence type="inferred from homology"/>
<evidence type="ECO:0000256" key="8">
    <source>
        <dbReference type="ARBA" id="ARBA00022692"/>
    </source>
</evidence>
<feature type="transmembrane region" description="Helical" evidence="13">
    <location>
        <begin position="93"/>
        <end position="111"/>
    </location>
</feature>
<dbReference type="GO" id="GO:0005886">
    <property type="term" value="C:plasma membrane"/>
    <property type="evidence" value="ECO:0007669"/>
    <property type="project" value="UniProtKB-SubCell"/>
</dbReference>
<feature type="transmembrane region" description="Helical" evidence="13">
    <location>
        <begin position="412"/>
        <end position="434"/>
    </location>
</feature>
<organism evidence="14 15">
    <name type="scientific">Robinsoniella peoriensis</name>
    <dbReference type="NCBI Taxonomy" id="180332"/>
    <lineage>
        <taxon>Bacteria</taxon>
        <taxon>Bacillati</taxon>
        <taxon>Bacillota</taxon>
        <taxon>Clostridia</taxon>
        <taxon>Lachnospirales</taxon>
        <taxon>Lachnospiraceae</taxon>
        <taxon>Robinsoniella</taxon>
    </lineage>
</organism>